<dbReference type="PROSITE" id="PS50835">
    <property type="entry name" value="IG_LIKE"/>
    <property type="match status" value="1"/>
</dbReference>
<keyword evidence="1" id="KW-0472">Membrane</keyword>
<dbReference type="GO" id="GO:0042110">
    <property type="term" value="P:T cell activation"/>
    <property type="evidence" value="ECO:0007669"/>
    <property type="project" value="TreeGrafter"/>
</dbReference>
<dbReference type="PANTHER" id="PTHR11422:SF5">
    <property type="entry name" value="DIVERSE IMMUNOGLOBULIN DOMAIN-CONTAINING PROTEIN 1.1 ISOFORM X1-RELATED"/>
    <property type="match status" value="1"/>
</dbReference>
<dbReference type="GO" id="GO:0045121">
    <property type="term" value="C:membrane raft"/>
    <property type="evidence" value="ECO:0007669"/>
    <property type="project" value="TreeGrafter"/>
</dbReference>
<dbReference type="InterPro" id="IPR003599">
    <property type="entry name" value="Ig_sub"/>
</dbReference>
<dbReference type="InterPro" id="IPR013106">
    <property type="entry name" value="Ig_V-set"/>
</dbReference>
<sequence>IFCFVCQCVCVFILYVDCSTVLVFTGTFGVDDTHKFCSSGENVRLPCKNALSDCTSTTWTYTRHSEEVELIAGGEKKKDTERHERLSLGPDCSLNIKKITKEDYGFYICKQYVYEQQYGSVARVYLHILHVSPSSSHSEIRPGSSVTLFCQLYIDGVPCDTLVRADGVQLIWVNQAGANLQTDSRYQISPPGQCSSTLTTTLLDEDHNREWRCQVTQRNEVKTSAAYIVRYPDTSTNSPESHKQVTVIVISAVTAALTVALVSVLWVFCKKRADHKRGTDSSVVKDRNQHKGTYETINMSIPTMPNANEEKDDVTYSEVTTSSKKRVQMDYNNSIDTVTYAVIRGTEYAPQDGLYSSVNTTTTPHK</sequence>
<reference evidence="4" key="1">
    <citation type="submission" date="2025-08" db="UniProtKB">
        <authorList>
            <consortium name="Ensembl"/>
        </authorList>
    </citation>
    <scope>IDENTIFICATION</scope>
</reference>
<dbReference type="Proteomes" id="UP000694427">
    <property type="component" value="Unplaced"/>
</dbReference>
<keyword evidence="1" id="KW-1133">Transmembrane helix</keyword>
<name>A0A8C1GSB3_CYPCA</name>
<dbReference type="Pfam" id="PF07686">
    <property type="entry name" value="V-set"/>
    <property type="match status" value="1"/>
</dbReference>
<keyword evidence="2" id="KW-0732">Signal</keyword>
<evidence type="ECO:0000256" key="2">
    <source>
        <dbReference type="SAM" id="SignalP"/>
    </source>
</evidence>
<feature type="chain" id="PRO_5034596427" description="Ig-like domain-containing protein" evidence="2">
    <location>
        <begin position="19"/>
        <end position="366"/>
    </location>
</feature>
<dbReference type="InterPro" id="IPR036179">
    <property type="entry name" value="Ig-like_dom_sf"/>
</dbReference>
<dbReference type="GO" id="GO:0035723">
    <property type="term" value="P:interleukin-15-mediated signaling pathway"/>
    <property type="evidence" value="ECO:0007669"/>
    <property type="project" value="TreeGrafter"/>
</dbReference>
<keyword evidence="1" id="KW-0812">Transmembrane</keyword>
<accession>A0A8C1GSB3</accession>
<evidence type="ECO:0000313" key="4">
    <source>
        <dbReference type="Ensembl" id="ENSCCRP00010013328.1"/>
    </source>
</evidence>
<dbReference type="SUPFAM" id="SSF48726">
    <property type="entry name" value="Immunoglobulin"/>
    <property type="match status" value="2"/>
</dbReference>
<evidence type="ECO:0000313" key="5">
    <source>
        <dbReference type="Proteomes" id="UP000694427"/>
    </source>
</evidence>
<dbReference type="InterPro" id="IPR007110">
    <property type="entry name" value="Ig-like_dom"/>
</dbReference>
<feature type="domain" description="Ig-like" evidence="3">
    <location>
        <begin position="133"/>
        <end position="224"/>
    </location>
</feature>
<dbReference type="AlphaFoldDB" id="A0A8C1GSB3"/>
<reference evidence="4" key="2">
    <citation type="submission" date="2025-09" db="UniProtKB">
        <authorList>
            <consortium name="Ensembl"/>
        </authorList>
    </citation>
    <scope>IDENTIFICATION</scope>
</reference>
<dbReference type="PANTHER" id="PTHR11422">
    <property type="entry name" value="T-CELL SURFACE GLYCOPROTEIN CD4"/>
    <property type="match status" value="1"/>
</dbReference>
<proteinExistence type="predicted"/>
<dbReference type="GO" id="GO:0009897">
    <property type="term" value="C:external side of plasma membrane"/>
    <property type="evidence" value="ECO:0007669"/>
    <property type="project" value="TreeGrafter"/>
</dbReference>
<organism evidence="4 5">
    <name type="scientific">Cyprinus carpio</name>
    <name type="common">Common carp</name>
    <dbReference type="NCBI Taxonomy" id="7962"/>
    <lineage>
        <taxon>Eukaryota</taxon>
        <taxon>Metazoa</taxon>
        <taxon>Chordata</taxon>
        <taxon>Craniata</taxon>
        <taxon>Vertebrata</taxon>
        <taxon>Euteleostomi</taxon>
        <taxon>Actinopterygii</taxon>
        <taxon>Neopterygii</taxon>
        <taxon>Teleostei</taxon>
        <taxon>Ostariophysi</taxon>
        <taxon>Cypriniformes</taxon>
        <taxon>Cyprinidae</taxon>
        <taxon>Cyprininae</taxon>
        <taxon>Cyprinus</taxon>
    </lineage>
</organism>
<dbReference type="InterPro" id="IPR013783">
    <property type="entry name" value="Ig-like_fold"/>
</dbReference>
<dbReference type="GO" id="GO:0042289">
    <property type="term" value="F:MHC class II protein binding"/>
    <property type="evidence" value="ECO:0007669"/>
    <property type="project" value="TreeGrafter"/>
</dbReference>
<dbReference type="Gene3D" id="2.60.40.10">
    <property type="entry name" value="Immunoglobulins"/>
    <property type="match status" value="2"/>
</dbReference>
<evidence type="ECO:0000256" key="1">
    <source>
        <dbReference type="SAM" id="Phobius"/>
    </source>
</evidence>
<feature type="transmembrane region" description="Helical" evidence="1">
    <location>
        <begin position="245"/>
        <end position="268"/>
    </location>
</feature>
<keyword evidence="5" id="KW-1185">Reference proteome</keyword>
<evidence type="ECO:0000259" key="3">
    <source>
        <dbReference type="PROSITE" id="PS50835"/>
    </source>
</evidence>
<protein>
    <recommendedName>
        <fullName evidence="3">Ig-like domain-containing protein</fullName>
    </recommendedName>
</protein>
<dbReference type="Ensembl" id="ENSCCRT00010014525.1">
    <property type="protein sequence ID" value="ENSCCRP00010013328.1"/>
    <property type="gene ID" value="ENSCCRG00010005713.1"/>
</dbReference>
<dbReference type="GO" id="GO:1990782">
    <property type="term" value="F:protein tyrosine kinase binding"/>
    <property type="evidence" value="ECO:0007669"/>
    <property type="project" value="TreeGrafter"/>
</dbReference>
<dbReference type="GO" id="GO:0070374">
    <property type="term" value="P:positive regulation of ERK1 and ERK2 cascade"/>
    <property type="evidence" value="ECO:0007669"/>
    <property type="project" value="TreeGrafter"/>
</dbReference>
<feature type="signal peptide" evidence="2">
    <location>
        <begin position="1"/>
        <end position="18"/>
    </location>
</feature>
<dbReference type="SMART" id="SM00409">
    <property type="entry name" value="IG"/>
    <property type="match status" value="2"/>
</dbReference>